<accession>A0A821NS04</accession>
<dbReference type="EMBL" id="CAJOBP010058144">
    <property type="protein sequence ID" value="CAF4841373.1"/>
    <property type="molecule type" value="Genomic_DNA"/>
</dbReference>
<dbReference type="EMBL" id="CAJOBP010046495">
    <property type="protein sequence ID" value="CAF4791985.1"/>
    <property type="molecule type" value="Genomic_DNA"/>
</dbReference>
<protein>
    <submittedName>
        <fullName evidence="1">Uncharacterized protein</fullName>
    </submittedName>
</protein>
<dbReference type="Proteomes" id="UP000663873">
    <property type="component" value="Unassembled WGS sequence"/>
</dbReference>
<proteinExistence type="predicted"/>
<evidence type="ECO:0000313" key="2">
    <source>
        <dbReference type="EMBL" id="CAF4841373.1"/>
    </source>
</evidence>
<organism evidence="1 3">
    <name type="scientific">Rotaria socialis</name>
    <dbReference type="NCBI Taxonomy" id="392032"/>
    <lineage>
        <taxon>Eukaryota</taxon>
        <taxon>Metazoa</taxon>
        <taxon>Spiralia</taxon>
        <taxon>Gnathifera</taxon>
        <taxon>Rotifera</taxon>
        <taxon>Eurotatoria</taxon>
        <taxon>Bdelloidea</taxon>
        <taxon>Philodinida</taxon>
        <taxon>Philodinidae</taxon>
        <taxon>Rotaria</taxon>
    </lineage>
</organism>
<evidence type="ECO:0000313" key="3">
    <source>
        <dbReference type="Proteomes" id="UP000663873"/>
    </source>
</evidence>
<comment type="caution">
    <text evidence="1">The sequence shown here is derived from an EMBL/GenBank/DDBJ whole genome shotgun (WGS) entry which is preliminary data.</text>
</comment>
<reference evidence="1" key="1">
    <citation type="submission" date="2021-02" db="EMBL/GenBank/DDBJ databases">
        <authorList>
            <person name="Nowell W R."/>
        </authorList>
    </citation>
    <scope>NUCLEOTIDE SEQUENCE</scope>
</reference>
<dbReference type="AlphaFoldDB" id="A0A821NS04"/>
<keyword evidence="3" id="KW-1185">Reference proteome</keyword>
<feature type="non-terminal residue" evidence="1">
    <location>
        <position position="1"/>
    </location>
</feature>
<sequence length="49" mass="5638">TMRKMSSVDTPLQTCNLLKQKQIELRKPYIVLSTNRSKDSQLPPGYSNK</sequence>
<gene>
    <name evidence="1" type="ORF">UJA718_LOCUS40880</name>
    <name evidence="2" type="ORF">UJA718_LOCUS43071</name>
</gene>
<evidence type="ECO:0000313" key="1">
    <source>
        <dbReference type="EMBL" id="CAF4791985.1"/>
    </source>
</evidence>
<name>A0A821NS04_9BILA</name>